<comment type="caution">
    <text evidence="2">The sequence shown here is derived from an EMBL/GenBank/DDBJ whole genome shotgun (WGS) entry which is preliminary data.</text>
</comment>
<evidence type="ECO:0000256" key="1">
    <source>
        <dbReference type="SAM" id="MobiDB-lite"/>
    </source>
</evidence>
<feature type="non-terminal residue" evidence="2">
    <location>
        <position position="34"/>
    </location>
</feature>
<dbReference type="EMBL" id="PGOL01041260">
    <property type="protein sequence ID" value="PKI07490.1"/>
    <property type="molecule type" value="Genomic_DNA"/>
</dbReference>
<feature type="region of interest" description="Disordered" evidence="1">
    <location>
        <begin position="1"/>
        <end position="21"/>
    </location>
</feature>
<evidence type="ECO:0000313" key="2">
    <source>
        <dbReference type="EMBL" id="PKI07490.1"/>
    </source>
</evidence>
<accession>A0A2I0HBE2</accession>
<dbReference type="AlphaFoldDB" id="A0A2I0HBE2"/>
<dbReference type="Proteomes" id="UP000233551">
    <property type="component" value="Unassembled WGS sequence"/>
</dbReference>
<sequence>MATLGGVHEPRGAENSAGVEDLARFAVDEHNNKE</sequence>
<dbReference type="SUPFAM" id="SSF54403">
    <property type="entry name" value="Cystatin/monellin"/>
    <property type="match status" value="1"/>
</dbReference>
<gene>
    <name evidence="2" type="ORF">CRG98_049591</name>
</gene>
<name>A0A2I0HBE2_PUNGR</name>
<dbReference type="InterPro" id="IPR046350">
    <property type="entry name" value="Cystatin_sf"/>
</dbReference>
<protein>
    <recommendedName>
        <fullName evidence="4">Cysteine proteinase inhibitor</fullName>
    </recommendedName>
</protein>
<keyword evidence="3" id="KW-1185">Reference proteome</keyword>
<evidence type="ECO:0000313" key="3">
    <source>
        <dbReference type="Proteomes" id="UP000233551"/>
    </source>
</evidence>
<evidence type="ECO:0008006" key="4">
    <source>
        <dbReference type="Google" id="ProtNLM"/>
    </source>
</evidence>
<proteinExistence type="predicted"/>
<organism evidence="2 3">
    <name type="scientific">Punica granatum</name>
    <name type="common">Pomegranate</name>
    <dbReference type="NCBI Taxonomy" id="22663"/>
    <lineage>
        <taxon>Eukaryota</taxon>
        <taxon>Viridiplantae</taxon>
        <taxon>Streptophyta</taxon>
        <taxon>Embryophyta</taxon>
        <taxon>Tracheophyta</taxon>
        <taxon>Spermatophyta</taxon>
        <taxon>Magnoliopsida</taxon>
        <taxon>eudicotyledons</taxon>
        <taxon>Gunneridae</taxon>
        <taxon>Pentapetalae</taxon>
        <taxon>rosids</taxon>
        <taxon>malvids</taxon>
        <taxon>Myrtales</taxon>
        <taxon>Lythraceae</taxon>
        <taxon>Punica</taxon>
    </lineage>
</organism>
<dbReference type="Gene3D" id="3.10.450.10">
    <property type="match status" value="1"/>
</dbReference>
<reference evidence="2 3" key="1">
    <citation type="submission" date="2017-11" db="EMBL/GenBank/DDBJ databases">
        <title>De-novo sequencing of pomegranate (Punica granatum L.) genome.</title>
        <authorList>
            <person name="Akparov Z."/>
            <person name="Amiraslanov A."/>
            <person name="Hajiyeva S."/>
            <person name="Abbasov M."/>
            <person name="Kaur K."/>
            <person name="Hamwieh A."/>
            <person name="Solovyev V."/>
            <person name="Salamov A."/>
            <person name="Braich B."/>
            <person name="Kosarev P."/>
            <person name="Mahmoud A."/>
            <person name="Hajiyev E."/>
            <person name="Babayeva S."/>
            <person name="Izzatullayeva V."/>
            <person name="Mammadov A."/>
            <person name="Mammadov A."/>
            <person name="Sharifova S."/>
            <person name="Ojaghi J."/>
            <person name="Eynullazada K."/>
            <person name="Bayramov B."/>
            <person name="Abdulazimova A."/>
            <person name="Shahmuradov I."/>
        </authorList>
    </citation>
    <scope>NUCLEOTIDE SEQUENCE [LARGE SCALE GENOMIC DNA]</scope>
    <source>
        <strain evidence="3">cv. AG2017</strain>
        <tissue evidence="2">Leaf</tissue>
    </source>
</reference>